<dbReference type="InterPro" id="IPR000485">
    <property type="entry name" value="AsnC-type_HTH_dom"/>
</dbReference>
<evidence type="ECO:0000259" key="4">
    <source>
        <dbReference type="PROSITE" id="PS50956"/>
    </source>
</evidence>
<comment type="caution">
    <text evidence="5">The sequence shown here is derived from an EMBL/GenBank/DDBJ whole genome shotgun (WGS) entry which is preliminary data.</text>
</comment>
<dbReference type="InterPro" id="IPR036390">
    <property type="entry name" value="WH_DNA-bd_sf"/>
</dbReference>
<dbReference type="InterPro" id="IPR019887">
    <property type="entry name" value="Tscrpt_reg_AsnC/Lrp_C"/>
</dbReference>
<dbReference type="PROSITE" id="PS50956">
    <property type="entry name" value="HTH_ASNC_2"/>
    <property type="match status" value="1"/>
</dbReference>
<organism evidence="5 6">
    <name type="scientific">Hoyosella altamirensis</name>
    <dbReference type="NCBI Taxonomy" id="616997"/>
    <lineage>
        <taxon>Bacteria</taxon>
        <taxon>Bacillati</taxon>
        <taxon>Actinomycetota</taxon>
        <taxon>Actinomycetes</taxon>
        <taxon>Mycobacteriales</taxon>
        <taxon>Hoyosellaceae</taxon>
        <taxon>Hoyosella</taxon>
    </lineage>
</organism>
<name>A0A839RM65_9ACTN</name>
<dbReference type="RefSeq" id="WP_064439010.1">
    <property type="nucleotide sequence ID" value="NZ_BDDI01000002.1"/>
</dbReference>
<gene>
    <name evidence="5" type="ORF">FHU29_001557</name>
</gene>
<dbReference type="InterPro" id="IPR019888">
    <property type="entry name" value="Tscrpt_reg_AsnC-like"/>
</dbReference>
<accession>A0A839RM65</accession>
<dbReference type="SUPFAM" id="SSF46785">
    <property type="entry name" value="Winged helix' DNA-binding domain"/>
    <property type="match status" value="1"/>
</dbReference>
<evidence type="ECO:0000256" key="2">
    <source>
        <dbReference type="ARBA" id="ARBA00023125"/>
    </source>
</evidence>
<evidence type="ECO:0000256" key="3">
    <source>
        <dbReference type="ARBA" id="ARBA00023163"/>
    </source>
</evidence>
<dbReference type="CDD" id="cd00090">
    <property type="entry name" value="HTH_ARSR"/>
    <property type="match status" value="1"/>
</dbReference>
<dbReference type="PRINTS" id="PR00033">
    <property type="entry name" value="HTHASNC"/>
</dbReference>
<evidence type="ECO:0000256" key="1">
    <source>
        <dbReference type="ARBA" id="ARBA00023015"/>
    </source>
</evidence>
<dbReference type="Gene3D" id="1.10.10.10">
    <property type="entry name" value="Winged helix-like DNA-binding domain superfamily/Winged helix DNA-binding domain"/>
    <property type="match status" value="1"/>
</dbReference>
<keyword evidence="3" id="KW-0804">Transcription</keyword>
<dbReference type="Gene3D" id="3.30.70.920">
    <property type="match status" value="1"/>
</dbReference>
<keyword evidence="6" id="KW-1185">Reference proteome</keyword>
<dbReference type="GO" id="GO:0005829">
    <property type="term" value="C:cytosol"/>
    <property type="evidence" value="ECO:0007669"/>
    <property type="project" value="TreeGrafter"/>
</dbReference>
<keyword evidence="1" id="KW-0805">Transcription regulation</keyword>
<feature type="domain" description="HTH asnC-type" evidence="4">
    <location>
        <begin position="1"/>
        <end position="62"/>
    </location>
</feature>
<evidence type="ECO:0000313" key="6">
    <source>
        <dbReference type="Proteomes" id="UP000567922"/>
    </source>
</evidence>
<dbReference type="InterPro" id="IPR011008">
    <property type="entry name" value="Dimeric_a/b-barrel"/>
</dbReference>
<dbReference type="Pfam" id="PF01037">
    <property type="entry name" value="AsnC_trans_reg"/>
    <property type="match status" value="1"/>
</dbReference>
<dbReference type="Pfam" id="PF13412">
    <property type="entry name" value="HTH_24"/>
    <property type="match status" value="1"/>
</dbReference>
<proteinExistence type="predicted"/>
<dbReference type="InterPro" id="IPR011991">
    <property type="entry name" value="ArsR-like_HTH"/>
</dbReference>
<dbReference type="FunFam" id="1.10.10.10:FF:000186">
    <property type="entry name" value="AsnC family transcriptional regulator"/>
    <property type="match status" value="1"/>
</dbReference>
<dbReference type="PANTHER" id="PTHR30154">
    <property type="entry name" value="LEUCINE-RESPONSIVE REGULATORY PROTEIN"/>
    <property type="match status" value="1"/>
</dbReference>
<dbReference type="InterPro" id="IPR036388">
    <property type="entry name" value="WH-like_DNA-bd_sf"/>
</dbReference>
<protein>
    <submittedName>
        <fullName evidence="5">DNA-binding Lrp family transcriptional regulator</fullName>
    </submittedName>
</protein>
<dbReference type="GO" id="GO:0043565">
    <property type="term" value="F:sequence-specific DNA binding"/>
    <property type="evidence" value="ECO:0007669"/>
    <property type="project" value="InterPro"/>
</dbReference>
<dbReference type="Proteomes" id="UP000567922">
    <property type="component" value="Unassembled WGS sequence"/>
</dbReference>
<dbReference type="SUPFAM" id="SSF54909">
    <property type="entry name" value="Dimeric alpha+beta barrel"/>
    <property type="match status" value="1"/>
</dbReference>
<evidence type="ECO:0000313" key="5">
    <source>
        <dbReference type="EMBL" id="MBB3037123.1"/>
    </source>
</evidence>
<sequence length="150" mass="17063">MDAVDRNILAELQMNGRISITELASRVRLTVSPTHRRLRELEESGVIRGYRAALDPEALGLKFEALLFITMREANHETLVRFEEAAAAIPNVLEAQRLFGEPDYLVRVVSEDLAAYQRLYDEQLTRLPGVQRVASTLVMKHVVRERPLPL</sequence>
<reference evidence="5 6" key="1">
    <citation type="submission" date="2020-08" db="EMBL/GenBank/DDBJ databases">
        <title>Sequencing the genomes of 1000 actinobacteria strains.</title>
        <authorList>
            <person name="Klenk H.-P."/>
        </authorList>
    </citation>
    <scope>NUCLEOTIDE SEQUENCE [LARGE SCALE GENOMIC DNA]</scope>
    <source>
        <strain evidence="5 6">DSM 45258</strain>
    </source>
</reference>
<dbReference type="PANTHER" id="PTHR30154:SF34">
    <property type="entry name" value="TRANSCRIPTIONAL REGULATOR AZLB"/>
    <property type="match status" value="1"/>
</dbReference>
<keyword evidence="2 5" id="KW-0238">DNA-binding</keyword>
<dbReference type="SMART" id="SM00344">
    <property type="entry name" value="HTH_ASNC"/>
    <property type="match status" value="1"/>
</dbReference>
<dbReference type="OrthoDB" id="5243753at2"/>
<dbReference type="GO" id="GO:0043200">
    <property type="term" value="P:response to amino acid"/>
    <property type="evidence" value="ECO:0007669"/>
    <property type="project" value="TreeGrafter"/>
</dbReference>
<dbReference type="AlphaFoldDB" id="A0A839RM65"/>
<dbReference type="EMBL" id="JACHWS010000001">
    <property type="protein sequence ID" value="MBB3037123.1"/>
    <property type="molecule type" value="Genomic_DNA"/>
</dbReference>